<organism evidence="1 2">
    <name type="scientific">Methylocystis bryophila</name>
    <dbReference type="NCBI Taxonomy" id="655015"/>
    <lineage>
        <taxon>Bacteria</taxon>
        <taxon>Pseudomonadati</taxon>
        <taxon>Pseudomonadota</taxon>
        <taxon>Alphaproteobacteria</taxon>
        <taxon>Hyphomicrobiales</taxon>
        <taxon>Methylocystaceae</taxon>
        <taxon>Methylocystis</taxon>
    </lineage>
</organism>
<dbReference type="Gene3D" id="1.20.58.320">
    <property type="entry name" value="TPR-like"/>
    <property type="match status" value="1"/>
</dbReference>
<evidence type="ECO:0000313" key="2">
    <source>
        <dbReference type="Proteomes" id="UP000193978"/>
    </source>
</evidence>
<proteinExistence type="predicted"/>
<evidence type="ECO:0008006" key="3">
    <source>
        <dbReference type="Google" id="ProtNLM"/>
    </source>
</evidence>
<dbReference type="AlphaFoldDB" id="A0A1W6MT50"/>
<dbReference type="InterPro" id="IPR010323">
    <property type="entry name" value="DUF924"/>
</dbReference>
<name>A0A1W6MT50_9HYPH</name>
<dbReference type="KEGG" id="mbry:B1812_06295"/>
<accession>A0A1W6MT50</accession>
<protein>
    <recommendedName>
        <fullName evidence="3">DUF924 domain-containing protein</fullName>
    </recommendedName>
</protein>
<dbReference type="Proteomes" id="UP000193978">
    <property type="component" value="Chromosome"/>
</dbReference>
<dbReference type="SUPFAM" id="SSF48452">
    <property type="entry name" value="TPR-like"/>
    <property type="match status" value="1"/>
</dbReference>
<sequence length="188" mass="21457">MDSNPLVREVLDFWFGSADSAELGSRRQIWFAATPGFDQEIRQRFSEANRLAATGALDDLKQTQMGTLALIILLDQFSRNIFRGAAGAFANDSKARMLAEYAIEKRFDMNVLTVQKLFFYLPFEHAEDLELQERSVDLFVRLGDATSLQHALCHRDQIIRFGRFPDRNGALGRKSTKAEEEFLKNPFC</sequence>
<dbReference type="EMBL" id="CP019948">
    <property type="protein sequence ID" value="ARN80747.1"/>
    <property type="molecule type" value="Genomic_DNA"/>
</dbReference>
<dbReference type="InterPro" id="IPR011990">
    <property type="entry name" value="TPR-like_helical_dom_sf"/>
</dbReference>
<evidence type="ECO:0000313" key="1">
    <source>
        <dbReference type="EMBL" id="ARN80747.1"/>
    </source>
</evidence>
<dbReference type="STRING" id="655015.B1812_06295"/>
<dbReference type="Gene3D" id="1.25.40.10">
    <property type="entry name" value="Tetratricopeptide repeat domain"/>
    <property type="match status" value="1"/>
</dbReference>
<reference evidence="1 2" key="1">
    <citation type="submission" date="2017-02" db="EMBL/GenBank/DDBJ databases">
        <authorList>
            <person name="Peterson S.W."/>
        </authorList>
    </citation>
    <scope>NUCLEOTIDE SEQUENCE [LARGE SCALE GENOMIC DNA]</scope>
    <source>
        <strain evidence="1 2">S285</strain>
    </source>
</reference>
<dbReference type="RefSeq" id="WP_085770824.1">
    <property type="nucleotide sequence ID" value="NZ_AP027149.1"/>
</dbReference>
<dbReference type="Pfam" id="PF06041">
    <property type="entry name" value="DUF924"/>
    <property type="match status" value="1"/>
</dbReference>
<keyword evidence="2" id="KW-1185">Reference proteome</keyword>
<gene>
    <name evidence="1" type="ORF">B1812_06295</name>
</gene>
<dbReference type="OrthoDB" id="7593450at2"/>